<dbReference type="Pfam" id="PF03918">
    <property type="entry name" value="CcmH"/>
    <property type="match status" value="1"/>
</dbReference>
<keyword evidence="4 7" id="KW-0732">Signal</keyword>
<evidence type="ECO:0000259" key="8">
    <source>
        <dbReference type="Pfam" id="PF03918"/>
    </source>
</evidence>
<comment type="similarity">
    <text evidence="1 7">Belongs to the CcmH/CycL/Ccl2/NrfF family.</text>
</comment>
<sequence>MPKRIFLSFIFAFATVGLFGLAFAKDAVPLADDPVTEQRLIVISEEMRCLVCQNESLAGSRSDLANDLRREIRILIKEGKTDEQIRSFMVERYGDFVLYRPPVKPITWLLWIGPFVILLAGIIGLMIYLRRRNQSAPSTTLSEEDNRRIDALLNDTKSSSTENAHD</sequence>
<keyword evidence="7" id="KW-0472">Membrane</keyword>
<keyword evidence="7" id="KW-0812">Transmembrane</keyword>
<organism evidence="9 10">
    <name type="scientific">Polynucleobacter aenigmaticus</name>
    <dbReference type="NCBI Taxonomy" id="1743164"/>
    <lineage>
        <taxon>Bacteria</taxon>
        <taxon>Pseudomonadati</taxon>
        <taxon>Pseudomonadota</taxon>
        <taxon>Betaproteobacteria</taxon>
        <taxon>Burkholderiales</taxon>
        <taxon>Burkholderiaceae</taxon>
        <taxon>Polynucleobacter</taxon>
    </lineage>
</organism>
<keyword evidence="6 7" id="KW-0408">Iron</keyword>
<gene>
    <name evidence="9" type="ORF">CBI30_09810</name>
</gene>
<dbReference type="PANTHER" id="PTHR47870">
    <property type="entry name" value="CYTOCHROME C-TYPE BIOGENESIS PROTEIN CCMH"/>
    <property type="match status" value="1"/>
</dbReference>
<evidence type="ECO:0000256" key="3">
    <source>
        <dbReference type="ARBA" id="ARBA00022723"/>
    </source>
</evidence>
<comment type="function">
    <text evidence="7">Possible subunit of a heme lyase.</text>
</comment>
<dbReference type="InterPro" id="IPR038297">
    <property type="entry name" value="CcmH/CycL/NrfF/Ccl2_sf"/>
</dbReference>
<keyword evidence="2 7" id="KW-0349">Heme</keyword>
<evidence type="ECO:0000313" key="9">
    <source>
        <dbReference type="EMBL" id="OWS69355.1"/>
    </source>
</evidence>
<feature type="chain" id="PRO_5011825558" description="Cytochrome c-type biogenesis protein" evidence="7">
    <location>
        <begin position="25"/>
        <end position="166"/>
    </location>
</feature>
<feature type="signal peptide" evidence="7">
    <location>
        <begin position="1"/>
        <end position="24"/>
    </location>
</feature>
<feature type="transmembrane region" description="Helical" evidence="7">
    <location>
        <begin position="108"/>
        <end position="129"/>
    </location>
</feature>
<evidence type="ECO:0000256" key="6">
    <source>
        <dbReference type="ARBA" id="ARBA00023004"/>
    </source>
</evidence>
<dbReference type="GO" id="GO:0046872">
    <property type="term" value="F:metal ion binding"/>
    <property type="evidence" value="ECO:0007669"/>
    <property type="project" value="UniProtKB-KW"/>
</dbReference>
<dbReference type="RefSeq" id="WP_206075627.1">
    <property type="nucleotide sequence ID" value="NZ_NGUO01000018.1"/>
</dbReference>
<reference evidence="9 10" key="1">
    <citation type="submission" date="2017-05" db="EMBL/GenBank/DDBJ databases">
        <title>Polynucleobacter sp. MWH-K35W1 isolated from the permanently anoxic monimolimnion of a meromictic lake.</title>
        <authorList>
            <person name="Hahn M.W."/>
        </authorList>
    </citation>
    <scope>NUCLEOTIDE SEQUENCE [LARGE SCALE GENOMIC DNA]</scope>
    <source>
        <strain evidence="9 10">MWH-K35W1</strain>
    </source>
</reference>
<keyword evidence="5" id="KW-0201">Cytochrome c-type biogenesis</keyword>
<evidence type="ECO:0000313" key="10">
    <source>
        <dbReference type="Proteomes" id="UP000198104"/>
    </source>
</evidence>
<evidence type="ECO:0000256" key="7">
    <source>
        <dbReference type="RuleBase" id="RU364112"/>
    </source>
</evidence>
<dbReference type="EMBL" id="NGUO01000018">
    <property type="protein sequence ID" value="OWS69355.1"/>
    <property type="molecule type" value="Genomic_DNA"/>
</dbReference>
<feature type="domain" description="CcmH/CycL/Ccl2/NrfF N-terminal" evidence="8">
    <location>
        <begin position="19"/>
        <end position="153"/>
    </location>
</feature>
<evidence type="ECO:0000256" key="1">
    <source>
        <dbReference type="ARBA" id="ARBA00010342"/>
    </source>
</evidence>
<evidence type="ECO:0000256" key="5">
    <source>
        <dbReference type="ARBA" id="ARBA00022748"/>
    </source>
</evidence>
<dbReference type="GO" id="GO:0005886">
    <property type="term" value="C:plasma membrane"/>
    <property type="evidence" value="ECO:0007669"/>
    <property type="project" value="TreeGrafter"/>
</dbReference>
<keyword evidence="10" id="KW-1185">Reference proteome</keyword>
<comment type="caution">
    <text evidence="9">The sequence shown here is derived from an EMBL/GenBank/DDBJ whole genome shotgun (WGS) entry which is preliminary data.</text>
</comment>
<accession>A0A254PS36</accession>
<dbReference type="Gene3D" id="1.10.8.640">
    <property type="entry name" value="Cytochrome C biogenesis protein"/>
    <property type="match status" value="1"/>
</dbReference>
<dbReference type="AlphaFoldDB" id="A0A254PS36"/>
<dbReference type="InterPro" id="IPR051263">
    <property type="entry name" value="C-type_cytochrome_biogenesis"/>
</dbReference>
<dbReference type="FunFam" id="1.10.8.640:FF:000001">
    <property type="entry name" value="Cytochrome c-type biogenesis protein"/>
    <property type="match status" value="1"/>
</dbReference>
<keyword evidence="3 7" id="KW-0479">Metal-binding</keyword>
<dbReference type="InterPro" id="IPR005616">
    <property type="entry name" value="CcmH/CycL/Ccl2/NrfF_N"/>
</dbReference>
<dbReference type="PANTHER" id="PTHR47870:SF1">
    <property type="entry name" value="CYTOCHROME C-TYPE BIOGENESIS PROTEIN CCMH"/>
    <property type="match status" value="1"/>
</dbReference>
<protein>
    <recommendedName>
        <fullName evidence="7">Cytochrome c-type biogenesis protein</fullName>
    </recommendedName>
</protein>
<dbReference type="Proteomes" id="UP000198104">
    <property type="component" value="Unassembled WGS sequence"/>
</dbReference>
<keyword evidence="7" id="KW-1133">Transmembrane helix</keyword>
<dbReference type="CDD" id="cd16378">
    <property type="entry name" value="CcmH_N"/>
    <property type="match status" value="1"/>
</dbReference>
<name>A0A254PS36_9BURK</name>
<evidence type="ECO:0000256" key="2">
    <source>
        <dbReference type="ARBA" id="ARBA00022617"/>
    </source>
</evidence>
<proteinExistence type="inferred from homology"/>
<dbReference type="GO" id="GO:0017004">
    <property type="term" value="P:cytochrome complex assembly"/>
    <property type="evidence" value="ECO:0007669"/>
    <property type="project" value="UniProtKB-KW"/>
</dbReference>
<evidence type="ECO:0000256" key="4">
    <source>
        <dbReference type="ARBA" id="ARBA00022729"/>
    </source>
</evidence>